<comment type="similarity">
    <text evidence="2">Belongs to the MTB12 family.</text>
</comment>
<accession>Q0RX42</accession>
<gene>
    <name evidence="4" type="ordered locus">RHA1_ro09101</name>
</gene>
<name>Q0RX42_RHOJR</name>
<sequence length="182" mass="19343">MAPACHVAPAWGDTQIMRVRKAAIGASALVAIATASCACACSPEDTESRHPTVFVQSTQFAPPPAPITDLVPTAEQLTALYNATTNYSIREEDRARLLEGPSDQTLPIARAWGAQPSPQYLQFTAVELVGPEMVNATGQGHIEGMEPYPVGPIPFVRSGNEWRLSRAFVCGGLFLAAPHVCG</sequence>
<evidence type="ECO:0000313" key="4">
    <source>
        <dbReference type="EMBL" id="ABH00144.1"/>
    </source>
</evidence>
<evidence type="ECO:0000259" key="3">
    <source>
        <dbReference type="Pfam" id="PF26580"/>
    </source>
</evidence>
<dbReference type="KEGG" id="rha:RHA1_ro09101"/>
<reference evidence="5" key="1">
    <citation type="journal article" date="2006" name="Proc. Natl. Acad. Sci. U.S.A.">
        <title>The complete genome of Rhodococcus sp. RHA1 provides insights into a catabolic powerhouse.</title>
        <authorList>
            <person name="McLeod M.P."/>
            <person name="Warren R.L."/>
            <person name="Hsiao W.W.L."/>
            <person name="Araki N."/>
            <person name="Myhre M."/>
            <person name="Fernandes C."/>
            <person name="Miyazawa D."/>
            <person name="Wong W."/>
            <person name="Lillquist A.L."/>
            <person name="Wang D."/>
            <person name="Dosanjh M."/>
            <person name="Hara H."/>
            <person name="Petrescu A."/>
            <person name="Morin R.D."/>
            <person name="Yang G."/>
            <person name="Stott J.M."/>
            <person name="Schein J.E."/>
            <person name="Shin H."/>
            <person name="Smailus D."/>
            <person name="Siddiqui A.S."/>
            <person name="Marra M.A."/>
            <person name="Jones S.J.M."/>
            <person name="Holt R."/>
            <person name="Brinkman F.S.L."/>
            <person name="Miyauchi K."/>
            <person name="Fukuda M."/>
            <person name="Davies J.E."/>
            <person name="Mohn W.W."/>
            <person name="Eltis L.D."/>
        </authorList>
    </citation>
    <scope>NUCLEOTIDE SEQUENCE [LARGE SCALE GENOMIC DNA]</scope>
    <source>
        <strain evidence="5">RHA1</strain>
    </source>
</reference>
<keyword evidence="1" id="KW-0732">Signal</keyword>
<organism evidence="4 5">
    <name type="scientific">Rhodococcus jostii (strain RHA1)</name>
    <dbReference type="NCBI Taxonomy" id="101510"/>
    <lineage>
        <taxon>Bacteria</taxon>
        <taxon>Bacillati</taxon>
        <taxon>Actinomycetota</taxon>
        <taxon>Actinomycetes</taxon>
        <taxon>Mycobacteriales</taxon>
        <taxon>Nocardiaceae</taxon>
        <taxon>Rhodococcus</taxon>
    </lineage>
</organism>
<dbReference type="Proteomes" id="UP000008710">
    <property type="component" value="Plasmid pRHL1"/>
</dbReference>
<proteinExistence type="inferred from homology"/>
<dbReference type="AlphaFoldDB" id="Q0RX42"/>
<geneLocation type="plasmid" evidence="4 5">
    <name>pRHL1</name>
</geneLocation>
<evidence type="ECO:0000256" key="2">
    <source>
        <dbReference type="ARBA" id="ARBA00093774"/>
    </source>
</evidence>
<feature type="domain" description="Low molecular weight antigen MTB12-like C-terminal" evidence="3">
    <location>
        <begin position="71"/>
        <end position="176"/>
    </location>
</feature>
<keyword evidence="4" id="KW-0614">Plasmid</keyword>
<protein>
    <recommendedName>
        <fullName evidence="3">Low molecular weight antigen MTB12-like C-terminal domain-containing protein</fullName>
    </recommendedName>
</protein>
<dbReference type="EMBL" id="CP000432">
    <property type="protein sequence ID" value="ABH00144.1"/>
    <property type="molecule type" value="Genomic_DNA"/>
</dbReference>
<evidence type="ECO:0000256" key="1">
    <source>
        <dbReference type="ARBA" id="ARBA00022729"/>
    </source>
</evidence>
<evidence type="ECO:0000313" key="5">
    <source>
        <dbReference type="Proteomes" id="UP000008710"/>
    </source>
</evidence>
<dbReference type="Pfam" id="PF26580">
    <property type="entry name" value="Mtb12_C"/>
    <property type="match status" value="1"/>
</dbReference>
<dbReference type="HOGENOM" id="CLU_128204_0_0_11"/>
<dbReference type="InterPro" id="IPR058644">
    <property type="entry name" value="Mtb12-like_C"/>
</dbReference>